<feature type="compositionally biased region" description="Basic and acidic residues" evidence="1">
    <location>
        <begin position="1"/>
        <end position="10"/>
    </location>
</feature>
<feature type="region of interest" description="Disordered" evidence="1">
    <location>
        <begin position="231"/>
        <end position="250"/>
    </location>
</feature>
<gene>
    <name evidence="2" type="ORF">Cgig2_008547</name>
</gene>
<dbReference type="Proteomes" id="UP001153076">
    <property type="component" value="Unassembled WGS sequence"/>
</dbReference>
<dbReference type="AlphaFoldDB" id="A0A9Q1JXE4"/>
<feature type="region of interest" description="Disordered" evidence="1">
    <location>
        <begin position="118"/>
        <end position="144"/>
    </location>
</feature>
<feature type="compositionally biased region" description="Basic residues" evidence="1">
    <location>
        <begin position="118"/>
        <end position="128"/>
    </location>
</feature>
<dbReference type="EMBL" id="JAKOGI010000581">
    <property type="protein sequence ID" value="KAJ8432833.1"/>
    <property type="molecule type" value="Genomic_DNA"/>
</dbReference>
<organism evidence="2 3">
    <name type="scientific">Carnegiea gigantea</name>
    <dbReference type="NCBI Taxonomy" id="171969"/>
    <lineage>
        <taxon>Eukaryota</taxon>
        <taxon>Viridiplantae</taxon>
        <taxon>Streptophyta</taxon>
        <taxon>Embryophyta</taxon>
        <taxon>Tracheophyta</taxon>
        <taxon>Spermatophyta</taxon>
        <taxon>Magnoliopsida</taxon>
        <taxon>eudicotyledons</taxon>
        <taxon>Gunneridae</taxon>
        <taxon>Pentapetalae</taxon>
        <taxon>Caryophyllales</taxon>
        <taxon>Cactineae</taxon>
        <taxon>Cactaceae</taxon>
        <taxon>Cactoideae</taxon>
        <taxon>Echinocereeae</taxon>
        <taxon>Carnegiea</taxon>
    </lineage>
</organism>
<protein>
    <submittedName>
        <fullName evidence="2">Uncharacterized protein</fullName>
    </submittedName>
</protein>
<name>A0A9Q1JXE4_9CARY</name>
<feature type="region of interest" description="Disordered" evidence="1">
    <location>
        <begin position="66"/>
        <end position="100"/>
    </location>
</feature>
<comment type="caution">
    <text evidence="2">The sequence shown here is derived from an EMBL/GenBank/DDBJ whole genome shotgun (WGS) entry which is preliminary data.</text>
</comment>
<feature type="region of interest" description="Disordered" evidence="1">
    <location>
        <begin position="306"/>
        <end position="328"/>
    </location>
</feature>
<evidence type="ECO:0000256" key="1">
    <source>
        <dbReference type="SAM" id="MobiDB-lite"/>
    </source>
</evidence>
<evidence type="ECO:0000313" key="3">
    <source>
        <dbReference type="Proteomes" id="UP001153076"/>
    </source>
</evidence>
<evidence type="ECO:0000313" key="2">
    <source>
        <dbReference type="EMBL" id="KAJ8432833.1"/>
    </source>
</evidence>
<keyword evidence="3" id="KW-1185">Reference proteome</keyword>
<accession>A0A9Q1JXE4</accession>
<proteinExistence type="predicted"/>
<reference evidence="2" key="1">
    <citation type="submission" date="2022-04" db="EMBL/GenBank/DDBJ databases">
        <title>Carnegiea gigantea Genome sequencing and assembly v2.</title>
        <authorList>
            <person name="Copetti D."/>
            <person name="Sanderson M.J."/>
            <person name="Burquez A."/>
            <person name="Wojciechowski M.F."/>
        </authorList>
    </citation>
    <scope>NUCLEOTIDE SEQUENCE</scope>
    <source>
        <strain evidence="2">SGP5-SGP5p</strain>
        <tissue evidence="2">Aerial part</tissue>
    </source>
</reference>
<feature type="region of interest" description="Disordered" evidence="1">
    <location>
        <begin position="1"/>
        <end position="34"/>
    </location>
</feature>
<feature type="compositionally biased region" description="Basic and acidic residues" evidence="1">
    <location>
        <begin position="231"/>
        <end position="241"/>
    </location>
</feature>
<feature type="compositionally biased region" description="Polar residues" evidence="1">
    <location>
        <begin position="310"/>
        <end position="327"/>
    </location>
</feature>
<sequence>MLTIGEERTNTDIFTPDVGAQVDPASPSSPVQSSDVIEIITVGESVPSGQSGEHSMEAELVIVGEGQSPYGEERPKSSIAKRVRTHPQPRNPSVMQSFPYLHPDRAVGKDKHKCSNVYTSRKRSKKHGGVSAATDSDVGGAAPGKEPIVQPVADEGFPTGQLRVDDVDGSVHVQMVTEEGAAKDAEGTAVRGEVKVDYVHNSIDQGGDGGCKSPCDVVIDAGVVVTDEKRGLDGPEVRTQSEKGATYDGPMVTGVDAVRFGTHGTEAETSAGPSTQTFAVVEGTIDEGRDGSGNPSPVTVVVTMSDEDSLPTSSEAGRGRQSPQQHPQCAVCGKCKGALEVGQAMVYDIRHFDYYKQPFEEQGISMAIVPWRCTLEAYLVL</sequence>